<dbReference type="PANTHER" id="PTHR37844">
    <property type="entry name" value="SER/THR PROTEIN PHOSPHATASE SUPERFAMILY (AFU_ORTHOLOGUE AFUA_1G14840)"/>
    <property type="match status" value="1"/>
</dbReference>
<name>A0A6J5L945_9CAUD</name>
<dbReference type="InterPro" id="IPR029052">
    <property type="entry name" value="Metallo-depent_PP-like"/>
</dbReference>
<evidence type="ECO:0000313" key="2">
    <source>
        <dbReference type="EMBL" id="CAB4129280.1"/>
    </source>
</evidence>
<dbReference type="InterPro" id="IPR004843">
    <property type="entry name" value="Calcineurin-like_PHP"/>
</dbReference>
<dbReference type="PANTHER" id="PTHR37844:SF2">
    <property type="entry name" value="SER_THR PROTEIN PHOSPHATASE SUPERFAMILY (AFU_ORTHOLOGUE AFUA_1G14840)"/>
    <property type="match status" value="1"/>
</dbReference>
<reference evidence="2" key="1">
    <citation type="submission" date="2020-04" db="EMBL/GenBank/DDBJ databases">
        <authorList>
            <person name="Chiriac C."/>
            <person name="Salcher M."/>
            <person name="Ghai R."/>
            <person name="Kavagutti S V."/>
        </authorList>
    </citation>
    <scope>NUCLEOTIDE SEQUENCE</scope>
</reference>
<accession>A0A6J5L945</accession>
<evidence type="ECO:0000259" key="1">
    <source>
        <dbReference type="Pfam" id="PF00149"/>
    </source>
</evidence>
<dbReference type="EMBL" id="LR796233">
    <property type="protein sequence ID" value="CAB4129280.1"/>
    <property type="molecule type" value="Genomic_DNA"/>
</dbReference>
<proteinExistence type="predicted"/>
<dbReference type="GO" id="GO:0016787">
    <property type="term" value="F:hydrolase activity"/>
    <property type="evidence" value="ECO:0007669"/>
    <property type="project" value="InterPro"/>
</dbReference>
<protein>
    <submittedName>
        <fullName evidence="2">Calcineurin-like phosphoesterase domain, ApaH type</fullName>
    </submittedName>
</protein>
<dbReference type="SUPFAM" id="SSF56300">
    <property type="entry name" value="Metallo-dependent phosphatases"/>
    <property type="match status" value="1"/>
</dbReference>
<feature type="domain" description="Calcineurin-like phosphoesterase" evidence="1">
    <location>
        <begin position="1"/>
        <end position="240"/>
    </location>
</feature>
<sequence length="277" mass="32400">MKINVISDLHLEFSDLTLPGGDVLILSGDVMEARKFKKDMYNPDMVLFEHERADQRPDRFYRFFEEECSKYREVVMVMGNHEHYGFRLQKTYSHIAEQLPGNVTLLENQTHTIDDVVFVGCTLWTDMNKEDPLTMYHMHSSMNDYKQITMFNEAKNVYHRLDPERTVSEHYASRRFIRETVEANPTQKYVVVTHHAPSRASTANQYADATLMNGAYSSSLEDIMLGNPQIKLWTHGHTHDKFDYMIGSTRVVCNPRGYFGYETRANQFRADEFEIEL</sequence>
<dbReference type="Pfam" id="PF00149">
    <property type="entry name" value="Metallophos"/>
    <property type="match status" value="1"/>
</dbReference>
<dbReference type="Gene3D" id="3.60.21.10">
    <property type="match status" value="1"/>
</dbReference>
<gene>
    <name evidence="2" type="ORF">UFOVP112_378</name>
</gene>
<organism evidence="2">
    <name type="scientific">uncultured Caudovirales phage</name>
    <dbReference type="NCBI Taxonomy" id="2100421"/>
    <lineage>
        <taxon>Viruses</taxon>
        <taxon>Duplodnaviria</taxon>
        <taxon>Heunggongvirae</taxon>
        <taxon>Uroviricota</taxon>
        <taxon>Caudoviricetes</taxon>
        <taxon>Peduoviridae</taxon>
        <taxon>Maltschvirus</taxon>
        <taxon>Maltschvirus maltsch</taxon>
    </lineage>
</organism>